<feature type="domain" description="Mechanosensitive ion channel MscS" evidence="8">
    <location>
        <begin position="186"/>
        <end position="252"/>
    </location>
</feature>
<evidence type="ECO:0000256" key="3">
    <source>
        <dbReference type="ARBA" id="ARBA00022475"/>
    </source>
</evidence>
<dbReference type="EMBL" id="JBDIML010000008">
    <property type="protein sequence ID" value="MEN2768937.1"/>
    <property type="molecule type" value="Genomic_DNA"/>
</dbReference>
<dbReference type="PANTHER" id="PTHR43634">
    <property type="entry name" value="OW CONDUCTANCE MECHANOSENSITIVE CHANNEL"/>
    <property type="match status" value="1"/>
</dbReference>
<evidence type="ECO:0000256" key="1">
    <source>
        <dbReference type="ARBA" id="ARBA00004651"/>
    </source>
</evidence>
<dbReference type="SUPFAM" id="SSF50182">
    <property type="entry name" value="Sm-like ribonucleoproteins"/>
    <property type="match status" value="1"/>
</dbReference>
<dbReference type="InterPro" id="IPR011014">
    <property type="entry name" value="MscS_channel_TM-2"/>
</dbReference>
<evidence type="ECO:0000256" key="6">
    <source>
        <dbReference type="ARBA" id="ARBA00023136"/>
    </source>
</evidence>
<evidence type="ECO:0000256" key="7">
    <source>
        <dbReference type="SAM" id="Phobius"/>
    </source>
</evidence>
<organism evidence="11 12">
    <name type="scientific">Ornithinibacillus xuwenensis</name>
    <dbReference type="NCBI Taxonomy" id="3144668"/>
    <lineage>
        <taxon>Bacteria</taxon>
        <taxon>Bacillati</taxon>
        <taxon>Bacillota</taxon>
        <taxon>Bacilli</taxon>
        <taxon>Bacillales</taxon>
        <taxon>Bacillaceae</taxon>
        <taxon>Ornithinibacillus</taxon>
    </lineage>
</organism>
<evidence type="ECO:0000259" key="10">
    <source>
        <dbReference type="Pfam" id="PF21088"/>
    </source>
</evidence>
<evidence type="ECO:0000256" key="2">
    <source>
        <dbReference type="ARBA" id="ARBA00008017"/>
    </source>
</evidence>
<keyword evidence="3" id="KW-1003">Cell membrane</keyword>
<evidence type="ECO:0000259" key="8">
    <source>
        <dbReference type="Pfam" id="PF00924"/>
    </source>
</evidence>
<keyword evidence="6 7" id="KW-0472">Membrane</keyword>
<dbReference type="Gene3D" id="2.30.30.60">
    <property type="match status" value="1"/>
</dbReference>
<keyword evidence="12" id="KW-1185">Reference proteome</keyword>
<sequence>MNSKWKEIWDTFISIEHLKDLGIAIGIFLLFLIFRKLFTKYIFALLKRLVKRTRINLFSNILISFEKPVQWLFIVLGILAAVTYYPYLDPDNELFRDVIKALIIILLTWGLVQLSSTSSEIFRSINNRTSIKIDEILIPLLSRALQFVIIAISISIVLGLFGYRIDGLVAGFGLGGLAISLAAKDALANMFGGIVIISEKPFTIGDWILTPSVEGTVEDITFRSTKIRTFAQAVVTLPNATLANEPITNWSKMGKRQISFYLRLTYDTPREKMEVVISRIRELLRNHPEIHPETIMVNFEKYMDNGVDIFLYFFTKTTNWEKYLHVREDINFKILEILEQEQVYIAIPSRKLYVNSEGDNQFGIIQEKDR</sequence>
<evidence type="ECO:0000259" key="9">
    <source>
        <dbReference type="Pfam" id="PF21082"/>
    </source>
</evidence>
<comment type="similarity">
    <text evidence="2">Belongs to the MscS (TC 1.A.23) family.</text>
</comment>
<reference evidence="11 12" key="1">
    <citation type="submission" date="2024-05" db="EMBL/GenBank/DDBJ databases">
        <authorList>
            <person name="Haq I."/>
            <person name="Ullah Z."/>
            <person name="Ahmad R."/>
            <person name="Li M."/>
            <person name="Tong Y."/>
        </authorList>
    </citation>
    <scope>NUCLEOTIDE SEQUENCE [LARGE SCALE GENOMIC DNA]</scope>
    <source>
        <strain evidence="11 12">16A2E</strain>
    </source>
</reference>
<dbReference type="SUPFAM" id="SSF82861">
    <property type="entry name" value="Mechanosensitive channel protein MscS (YggB), transmembrane region"/>
    <property type="match status" value="1"/>
</dbReference>
<comment type="subcellular location">
    <subcellularLocation>
        <location evidence="1">Cell membrane</location>
        <topology evidence="1">Multi-pass membrane protein</topology>
    </subcellularLocation>
</comment>
<gene>
    <name evidence="11" type="ORF">ABC228_17325</name>
</gene>
<dbReference type="InterPro" id="IPR049142">
    <property type="entry name" value="MS_channel_1st"/>
</dbReference>
<comment type="caution">
    <text evidence="11">The sequence shown here is derived from an EMBL/GenBank/DDBJ whole genome shotgun (WGS) entry which is preliminary data.</text>
</comment>
<dbReference type="Gene3D" id="1.10.287.1260">
    <property type="match status" value="1"/>
</dbReference>
<dbReference type="RefSeq" id="WP_345826432.1">
    <property type="nucleotide sequence ID" value="NZ_JBDIML010000008.1"/>
</dbReference>
<dbReference type="Pfam" id="PF21082">
    <property type="entry name" value="MS_channel_3rd"/>
    <property type="match status" value="1"/>
</dbReference>
<dbReference type="InterPro" id="IPR023408">
    <property type="entry name" value="MscS_beta-dom_sf"/>
</dbReference>
<accession>A0ABU9XKV7</accession>
<dbReference type="InterPro" id="IPR006685">
    <property type="entry name" value="MscS_channel_2nd"/>
</dbReference>
<dbReference type="InterPro" id="IPR045042">
    <property type="entry name" value="YnaI-like"/>
</dbReference>
<protein>
    <submittedName>
        <fullName evidence="11">Mechanosensitive ion channel family protein</fullName>
    </submittedName>
</protein>
<evidence type="ECO:0000313" key="12">
    <source>
        <dbReference type="Proteomes" id="UP001444625"/>
    </source>
</evidence>
<dbReference type="InterPro" id="IPR010920">
    <property type="entry name" value="LSM_dom_sf"/>
</dbReference>
<dbReference type="Pfam" id="PF21088">
    <property type="entry name" value="MS_channel_1st"/>
    <property type="match status" value="1"/>
</dbReference>
<keyword evidence="4 7" id="KW-0812">Transmembrane</keyword>
<feature type="transmembrane region" description="Helical" evidence="7">
    <location>
        <begin position="136"/>
        <end position="161"/>
    </location>
</feature>
<evidence type="ECO:0000256" key="5">
    <source>
        <dbReference type="ARBA" id="ARBA00022989"/>
    </source>
</evidence>
<dbReference type="Proteomes" id="UP001444625">
    <property type="component" value="Unassembled WGS sequence"/>
</dbReference>
<name>A0ABU9XKV7_9BACI</name>
<feature type="domain" description="Mechanosensitive ion channel MscS C-terminal" evidence="9">
    <location>
        <begin position="261"/>
        <end position="343"/>
    </location>
</feature>
<dbReference type="Gene3D" id="3.30.70.100">
    <property type="match status" value="1"/>
</dbReference>
<evidence type="ECO:0000313" key="11">
    <source>
        <dbReference type="EMBL" id="MEN2768937.1"/>
    </source>
</evidence>
<feature type="transmembrane region" description="Helical" evidence="7">
    <location>
        <begin position="94"/>
        <end position="115"/>
    </location>
</feature>
<feature type="transmembrane region" description="Helical" evidence="7">
    <location>
        <begin position="69"/>
        <end position="88"/>
    </location>
</feature>
<dbReference type="PANTHER" id="PTHR43634:SF2">
    <property type="entry name" value="LOW CONDUCTANCE MECHANOSENSITIVE CHANNEL YNAI"/>
    <property type="match status" value="1"/>
</dbReference>
<dbReference type="InterPro" id="IPR049278">
    <property type="entry name" value="MS_channel_C"/>
</dbReference>
<dbReference type="Pfam" id="PF00924">
    <property type="entry name" value="MS_channel_2nd"/>
    <property type="match status" value="1"/>
</dbReference>
<evidence type="ECO:0000256" key="4">
    <source>
        <dbReference type="ARBA" id="ARBA00022692"/>
    </source>
</evidence>
<dbReference type="SUPFAM" id="SSF82689">
    <property type="entry name" value="Mechanosensitive channel protein MscS (YggB), C-terminal domain"/>
    <property type="match status" value="1"/>
</dbReference>
<keyword evidence="5 7" id="KW-1133">Transmembrane helix</keyword>
<feature type="transmembrane region" description="Helical" evidence="7">
    <location>
        <begin position="20"/>
        <end position="38"/>
    </location>
</feature>
<feature type="domain" description="Mechanosensitive ion channel transmembrane helices 2/3" evidence="10">
    <location>
        <begin position="147"/>
        <end position="184"/>
    </location>
</feature>
<proteinExistence type="inferred from homology"/>
<dbReference type="InterPro" id="IPR011066">
    <property type="entry name" value="MscS_channel_C_sf"/>
</dbReference>